<dbReference type="Gene3D" id="1.20.1280.50">
    <property type="match status" value="1"/>
</dbReference>
<dbReference type="AlphaFoldDB" id="A0A1I7RRQ0"/>
<dbReference type="InterPro" id="IPR036047">
    <property type="entry name" value="F-box-like_dom_sf"/>
</dbReference>
<dbReference type="OrthoDB" id="428346at2759"/>
<evidence type="ECO:0000313" key="2">
    <source>
        <dbReference type="EMBL" id="CAD5231947.1"/>
    </source>
</evidence>
<dbReference type="PROSITE" id="PS50181">
    <property type="entry name" value="FBOX"/>
    <property type="match status" value="1"/>
</dbReference>
<dbReference type="EMBL" id="CAJFCV020000005">
    <property type="protein sequence ID" value="CAG9123566.1"/>
    <property type="molecule type" value="Genomic_DNA"/>
</dbReference>
<reference evidence="5" key="1">
    <citation type="submission" date="2016-11" db="UniProtKB">
        <authorList>
            <consortium name="WormBaseParasite"/>
        </authorList>
    </citation>
    <scope>IDENTIFICATION</scope>
</reference>
<evidence type="ECO:0000313" key="3">
    <source>
        <dbReference type="Proteomes" id="UP000095284"/>
    </source>
</evidence>
<dbReference type="InterPro" id="IPR011047">
    <property type="entry name" value="Quinoprotein_ADH-like_sf"/>
</dbReference>
<accession>A0A1I7RRQ0</accession>
<dbReference type="Gene3D" id="2.130.10.10">
    <property type="entry name" value="YVTN repeat-like/Quinoprotein amine dehydrogenase"/>
    <property type="match status" value="1"/>
</dbReference>
<dbReference type="Proteomes" id="UP000582659">
    <property type="component" value="Unassembled WGS sequence"/>
</dbReference>
<keyword evidence="4" id="KW-1185">Reference proteome</keyword>
<dbReference type="EMBL" id="CAJFDI010000005">
    <property type="protein sequence ID" value="CAD5231947.1"/>
    <property type="molecule type" value="Genomic_DNA"/>
</dbReference>
<dbReference type="InterPro" id="IPR001810">
    <property type="entry name" value="F-box_dom"/>
</dbReference>
<evidence type="ECO:0000259" key="1">
    <source>
        <dbReference type="PROSITE" id="PS50181"/>
    </source>
</evidence>
<organism evidence="3 5">
    <name type="scientific">Bursaphelenchus xylophilus</name>
    <name type="common">Pinewood nematode worm</name>
    <name type="synonym">Aphelenchoides xylophilus</name>
    <dbReference type="NCBI Taxonomy" id="6326"/>
    <lineage>
        <taxon>Eukaryota</taxon>
        <taxon>Metazoa</taxon>
        <taxon>Ecdysozoa</taxon>
        <taxon>Nematoda</taxon>
        <taxon>Chromadorea</taxon>
        <taxon>Rhabditida</taxon>
        <taxon>Tylenchina</taxon>
        <taxon>Tylenchomorpha</taxon>
        <taxon>Aphelenchoidea</taxon>
        <taxon>Aphelenchoididae</taxon>
        <taxon>Bursaphelenchus</taxon>
    </lineage>
</organism>
<sequence>MRRVKSSTVPLPEFSRQAEPSDRLSRLQQKVLFRILQYLHAQDLLSLGACNRFLYHKSSDNDLWICFCEKEGVYLHSVRNSRSPNPLRAFSEKLRSVVSFGQRLDDSDIPHGHYRRAYLKVLYNWAKNKSNSTSYNITQRKGTVVRGEYILAWSNSDVAIISKRTKNVTTVNVSGVEATSFFDGSTKFVVFIPSPEGSKLNTYRVEDGKLLNSYSFSQSLHISLADCLHISCVAISGPDKVNIYDLNTGTEVHSTKVVKSSNRFVEYDGFRVVTCARDSKKLQGWNLRENTVREVDQCTDFKVLSDIKQVIVFYVRWKCEIYNVDTMIKLQSVTPSCGDFADVHVTLHYRARTLVGLMGGPPGTGTLFPVVSVWNLTDEGWIDKGIIMRGHVTDVGFVSSHLFLCETRKSDRSASRFQLWHVRKASLVANVSLPLDCNSNDRSLDPKQLNASTVAVVTKEGVVGTLGRSPSDAIFSRRPTWPSRSSASRVNRAWRTAGHVRPKSWAAFDRPSSCFSSMEVNVEQRRLLQAFLFFSFFGVNSAGIGCFVCSSFNQGNPECEDMFNSSVSHSAKGSVANYQYPCWAFKKDRQGLFPADHCVKVNGYQTDDNSQTILIRTCALDSGTLTADTEIVRISHCGHFKYEGKQYTGCVQSCDTDGCNGVTGPGVMKMAVLVGLILASML</sequence>
<evidence type="ECO:0000313" key="5">
    <source>
        <dbReference type="WBParaSite" id="BXY_0339700.1"/>
    </source>
</evidence>
<dbReference type="SUPFAM" id="SSF50998">
    <property type="entry name" value="Quinoprotein alcohol dehydrogenase-like"/>
    <property type="match status" value="1"/>
</dbReference>
<dbReference type="PANTHER" id="PTHR38332">
    <property type="entry name" value="PROTEIN CBG11604"/>
    <property type="match status" value="1"/>
</dbReference>
<dbReference type="SUPFAM" id="SSF81383">
    <property type="entry name" value="F-box domain"/>
    <property type="match status" value="1"/>
</dbReference>
<feature type="domain" description="F-box" evidence="1">
    <location>
        <begin position="21"/>
        <end position="67"/>
    </location>
</feature>
<dbReference type="WBParaSite" id="BXY_0339700.1">
    <property type="protein sequence ID" value="BXY_0339700.1"/>
    <property type="gene ID" value="BXY_0339700"/>
</dbReference>
<gene>
    <name evidence="2" type="ORF">BXYJ_LOCUS12038</name>
</gene>
<protein>
    <submittedName>
        <fullName evidence="2">(pine wood nematode) hypothetical protein</fullName>
    </submittedName>
    <submittedName>
        <fullName evidence="5">F-box domain-containing protein</fullName>
    </submittedName>
</protein>
<evidence type="ECO:0000313" key="4">
    <source>
        <dbReference type="Proteomes" id="UP000659654"/>
    </source>
</evidence>
<dbReference type="InterPro" id="IPR015943">
    <property type="entry name" value="WD40/YVTN_repeat-like_dom_sf"/>
</dbReference>
<dbReference type="Proteomes" id="UP000095284">
    <property type="component" value="Unplaced"/>
</dbReference>
<dbReference type="PANTHER" id="PTHR38332:SF1">
    <property type="entry name" value="RE49668P"/>
    <property type="match status" value="1"/>
</dbReference>
<proteinExistence type="predicted"/>
<reference evidence="2" key="2">
    <citation type="submission" date="2020-09" db="EMBL/GenBank/DDBJ databases">
        <authorList>
            <person name="Kikuchi T."/>
        </authorList>
    </citation>
    <scope>NUCLEOTIDE SEQUENCE</scope>
    <source>
        <strain evidence="2">Ka4C1</strain>
    </source>
</reference>
<name>A0A1I7RRQ0_BURXY</name>
<dbReference type="Proteomes" id="UP000659654">
    <property type="component" value="Unassembled WGS sequence"/>
</dbReference>